<keyword evidence="4" id="KW-1185">Reference proteome</keyword>
<protein>
    <submittedName>
        <fullName evidence="3">GHKL domain-containing protein</fullName>
    </submittedName>
</protein>
<dbReference type="SUPFAM" id="SSF55874">
    <property type="entry name" value="ATPase domain of HSP90 chaperone/DNA topoisomerase II/histidine kinase"/>
    <property type="match status" value="1"/>
</dbReference>
<organism evidence="3 4">
    <name type="scientific">Diplocloster modestus</name>
    <dbReference type="NCBI Taxonomy" id="2850322"/>
    <lineage>
        <taxon>Bacteria</taxon>
        <taxon>Bacillati</taxon>
        <taxon>Bacillota</taxon>
        <taxon>Clostridia</taxon>
        <taxon>Lachnospirales</taxon>
        <taxon>Lachnospiraceae</taxon>
        <taxon>Diplocloster</taxon>
    </lineage>
</organism>
<keyword evidence="1" id="KW-0472">Membrane</keyword>
<feature type="transmembrane region" description="Helical" evidence="1">
    <location>
        <begin position="6"/>
        <end position="26"/>
    </location>
</feature>
<comment type="caution">
    <text evidence="3">The sequence shown here is derived from an EMBL/GenBank/DDBJ whole genome shotgun (WGS) entry which is preliminary data.</text>
</comment>
<evidence type="ECO:0000313" key="3">
    <source>
        <dbReference type="EMBL" id="MBU9728138.1"/>
    </source>
</evidence>
<dbReference type="EMBL" id="JAHQCX010000016">
    <property type="protein sequence ID" value="MBU9728138.1"/>
    <property type="molecule type" value="Genomic_DNA"/>
</dbReference>
<evidence type="ECO:0000259" key="2">
    <source>
        <dbReference type="Pfam" id="PF14501"/>
    </source>
</evidence>
<evidence type="ECO:0000256" key="1">
    <source>
        <dbReference type="SAM" id="Phobius"/>
    </source>
</evidence>
<dbReference type="Gene3D" id="3.30.565.10">
    <property type="entry name" value="Histidine kinase-like ATPase, C-terminal domain"/>
    <property type="match status" value="1"/>
</dbReference>
<accession>A0ABS6KCB1</accession>
<keyword evidence="1" id="KW-0812">Transmembrane</keyword>
<dbReference type="InterPro" id="IPR036890">
    <property type="entry name" value="HATPase_C_sf"/>
</dbReference>
<dbReference type="PANTHER" id="PTHR40448:SF1">
    <property type="entry name" value="TWO-COMPONENT SENSOR HISTIDINE KINASE"/>
    <property type="match status" value="1"/>
</dbReference>
<gene>
    <name evidence="3" type="ORF">KTH90_19195</name>
</gene>
<dbReference type="PANTHER" id="PTHR40448">
    <property type="entry name" value="TWO-COMPONENT SENSOR HISTIDINE KINASE"/>
    <property type="match status" value="1"/>
</dbReference>
<evidence type="ECO:0000313" key="4">
    <source>
        <dbReference type="Proteomes" id="UP001314681"/>
    </source>
</evidence>
<sequence length="354" mass="41425">MDYLNFYIFLINIFRVFIVIRFLGIFLDRSKAGKRRECIFYLLCLLASTYLSIVMPTDVDWILWMLLLPGAALTYKERLGRKLGVVVLEEAVRLLIRQIMGYVILVQYPVTQQQRLRCDVWSLVIFLLAELGIENIERMRRRRNVEMLKRQLAMYSSEFALIHETQNQVKGLRHDMKHHLRMLEDLIRAKDQDGALAYVEQMREFMENKEEYAASGNEMIDSILNYYLRDAKQMGAAVEKDIQIPETLPFPAFDINVILSNLLENAMAALRNTADKKLEVRIKMDRGFLVITVANTYEGVVGEERGTFITRKPDSCNHGIGLENVKRITEKYSGECRTYYNEERFQVDILLYMD</sequence>
<dbReference type="RefSeq" id="WP_158353284.1">
    <property type="nucleotide sequence ID" value="NZ_JAHQCX010000016.1"/>
</dbReference>
<keyword evidence="1" id="KW-1133">Transmembrane helix</keyword>
<feature type="transmembrane region" description="Helical" evidence="1">
    <location>
        <begin position="38"/>
        <end position="55"/>
    </location>
</feature>
<name>A0ABS6KCB1_9FIRM</name>
<reference evidence="3 4" key="1">
    <citation type="submission" date="2021-06" db="EMBL/GenBank/DDBJ databases">
        <title>Description of novel taxa of the family Lachnospiraceae.</title>
        <authorList>
            <person name="Chaplin A.V."/>
            <person name="Sokolova S.R."/>
            <person name="Pikina A.P."/>
            <person name="Korzhanova M."/>
            <person name="Belova V."/>
            <person name="Korostin D."/>
            <person name="Efimov B.A."/>
        </authorList>
    </citation>
    <scope>NUCLEOTIDE SEQUENCE [LARGE SCALE GENOMIC DNA]</scope>
    <source>
        <strain evidence="3 4">ASD4241</strain>
    </source>
</reference>
<proteinExistence type="predicted"/>
<dbReference type="InterPro" id="IPR032834">
    <property type="entry name" value="NatK-like_C"/>
</dbReference>
<dbReference type="CDD" id="cd16935">
    <property type="entry name" value="HATPase_AgrC-ComD-like"/>
    <property type="match status" value="1"/>
</dbReference>
<dbReference type="Proteomes" id="UP001314681">
    <property type="component" value="Unassembled WGS sequence"/>
</dbReference>
<dbReference type="Pfam" id="PF14501">
    <property type="entry name" value="HATPase_c_5"/>
    <property type="match status" value="1"/>
</dbReference>
<feature type="domain" description="Sensor histidine kinase NatK-like C-terminal" evidence="2">
    <location>
        <begin position="252"/>
        <end position="351"/>
    </location>
</feature>